<accession>A0A4Y6EAK2</accession>
<reference evidence="2 3" key="1">
    <citation type="submission" date="2019-05" db="EMBL/GenBank/DDBJ databases">
        <authorList>
            <person name="Sutton N.W."/>
            <person name="Sebastian A.Z."/>
            <person name="Albert I.U."/>
            <person name="Broussard G.W."/>
        </authorList>
    </citation>
    <scope>NUCLEOTIDE SEQUENCE [LARGE SCALE GENOMIC DNA]</scope>
    <source>
        <strain evidence="2 3">Pontus</strain>
    </source>
</reference>
<evidence type="ECO:0000313" key="1">
    <source>
        <dbReference type="EMBL" id="QDF14659.1"/>
    </source>
</evidence>
<evidence type="ECO:0000313" key="2">
    <source>
        <dbReference type="EMBL" id="QDF14833.1"/>
    </source>
</evidence>
<dbReference type="Proteomes" id="UP000320371">
    <property type="component" value="Segment"/>
</dbReference>
<sequence length="262" mass="28519">MRTVFLSKPETIANVPIGSRGLSDTLQRVNHILAENGFGRVSWSNAAECRKAANKLLDKDLHIKLMFSGRQDGDNDFIDVNIVLMNSDNGTEIGNETIGYLSGNFINSLETEQPIVKGKKMKEVAAKAKVVGTGMVDANKTAFAMAASMQSGRANNKVIKEAVRPLVKLMFKPSFMQRLLAKVFRTENPIDKFLDSPYGSLFAAQLAQGVITARGVENEKIKAVTVGGIAYAYNELGDLIPLEKTIDQVIGKLTEAADKVVK</sequence>
<keyword evidence="3" id="KW-1185">Reference proteome</keyword>
<evidence type="ECO:0000313" key="3">
    <source>
        <dbReference type="Proteomes" id="UP000320371"/>
    </source>
</evidence>
<protein>
    <submittedName>
        <fullName evidence="2">Uncharacterized protein</fullName>
    </submittedName>
</protein>
<gene>
    <name evidence="1" type="ORF">PONTUS_10</name>
    <name evidence="2" type="ORF">PONTUS_208</name>
</gene>
<dbReference type="EMBL" id="MK907780">
    <property type="protein sequence ID" value="QDF14659.1"/>
    <property type="molecule type" value="Genomic_DNA"/>
</dbReference>
<organism evidence="2 3">
    <name type="scientific">Vibrio phage Pontus</name>
    <dbReference type="NCBI Taxonomy" id="2590874"/>
    <lineage>
        <taxon>Viruses</taxon>
        <taxon>Duplodnaviria</taxon>
        <taxon>Heunggongvirae</taxon>
        <taxon>Uroviricota</taxon>
        <taxon>Caudoviricetes</taxon>
        <taxon>Demerecviridae</taxon>
        <taxon>Ermolyevavirinae</taxon>
        <taxon>Thalassavirus</taxon>
        <taxon>Thalassavirus pontus</taxon>
    </lineage>
</organism>
<proteinExistence type="predicted"/>
<name>A0A4Y6EAK2_9CAUD</name>
<dbReference type="EMBL" id="MK907780">
    <property type="protein sequence ID" value="QDF14833.1"/>
    <property type="molecule type" value="Genomic_DNA"/>
</dbReference>